<proteinExistence type="predicted"/>
<reference evidence="2 3" key="1">
    <citation type="submission" date="2020-10" db="EMBL/GenBank/DDBJ databases">
        <title>Plant Genome Project.</title>
        <authorList>
            <person name="Zhang R.-G."/>
        </authorList>
    </citation>
    <scope>NUCLEOTIDE SEQUENCE [LARGE SCALE GENOMIC DNA]</scope>
    <source>
        <strain evidence="2">FAFU-HL-1</strain>
        <tissue evidence="2">Leaf</tissue>
    </source>
</reference>
<comment type="caution">
    <text evidence="2">The sequence shown here is derived from an EMBL/GenBank/DDBJ whole genome shotgun (WGS) entry which is preliminary data.</text>
</comment>
<evidence type="ECO:0000313" key="3">
    <source>
        <dbReference type="Proteomes" id="UP000657918"/>
    </source>
</evidence>
<dbReference type="EMBL" id="JADGMS010000006">
    <property type="protein sequence ID" value="KAF9680033.1"/>
    <property type="molecule type" value="Genomic_DNA"/>
</dbReference>
<protein>
    <submittedName>
        <fullName evidence="2">Uncharacterized protein</fullName>
    </submittedName>
</protein>
<gene>
    <name evidence="2" type="ORF">SADUNF_Sadunf06G0078000</name>
</gene>
<feature type="region of interest" description="Disordered" evidence="1">
    <location>
        <begin position="1"/>
        <end position="35"/>
    </location>
</feature>
<sequence length="170" mass="18436">MVVADQGNSSEPLDRESSESSQHGPPSMDELTLSEPLQPENLAVRLEWSRLHISNLSSCPNNISGQILSQVLVQRVNLELQTCSHDGRCSGSSSGGSHDWSLTLTAGWEFDALSSVVIYRPLDQVAYPSDGCESRGLILPYLNVGSGDLCFACNILRDLFVADVGRRKSS</sequence>
<accession>A0A835N2U4</accession>
<name>A0A835N2U4_9ROSI</name>
<keyword evidence="3" id="KW-1185">Reference proteome</keyword>
<evidence type="ECO:0000256" key="1">
    <source>
        <dbReference type="SAM" id="MobiDB-lite"/>
    </source>
</evidence>
<feature type="compositionally biased region" description="Polar residues" evidence="1">
    <location>
        <begin position="1"/>
        <end position="11"/>
    </location>
</feature>
<dbReference type="Proteomes" id="UP000657918">
    <property type="component" value="Unassembled WGS sequence"/>
</dbReference>
<dbReference type="AlphaFoldDB" id="A0A835N2U4"/>
<evidence type="ECO:0000313" key="2">
    <source>
        <dbReference type="EMBL" id="KAF9680033.1"/>
    </source>
</evidence>
<organism evidence="2 3">
    <name type="scientific">Salix dunnii</name>
    <dbReference type="NCBI Taxonomy" id="1413687"/>
    <lineage>
        <taxon>Eukaryota</taxon>
        <taxon>Viridiplantae</taxon>
        <taxon>Streptophyta</taxon>
        <taxon>Embryophyta</taxon>
        <taxon>Tracheophyta</taxon>
        <taxon>Spermatophyta</taxon>
        <taxon>Magnoliopsida</taxon>
        <taxon>eudicotyledons</taxon>
        <taxon>Gunneridae</taxon>
        <taxon>Pentapetalae</taxon>
        <taxon>rosids</taxon>
        <taxon>fabids</taxon>
        <taxon>Malpighiales</taxon>
        <taxon>Salicaceae</taxon>
        <taxon>Saliceae</taxon>
        <taxon>Salix</taxon>
    </lineage>
</organism>